<feature type="chain" id="PRO_5042573472" description="Lipoprotein" evidence="2">
    <location>
        <begin position="27"/>
        <end position="152"/>
    </location>
</feature>
<dbReference type="AlphaFoldDB" id="A0AAJ6AFG2"/>
<dbReference type="Gene3D" id="2.60.40.2880">
    <property type="entry name" value="MmpS1-5, C-terminal soluble domain"/>
    <property type="match status" value="1"/>
</dbReference>
<reference evidence="3 4" key="1">
    <citation type="submission" date="2023-03" db="EMBL/GenBank/DDBJ databases">
        <title>Complete genome sequences of several Auritidibacter ignavus strains isolated from ear infections.</title>
        <authorList>
            <person name="Baehr T."/>
            <person name="Baumhoegger A.M."/>
        </authorList>
    </citation>
    <scope>NUCLEOTIDE SEQUENCE [LARGE SCALE GENOMIC DNA]</scope>
    <source>
        <strain evidence="3 4">BABAE-6</strain>
    </source>
</reference>
<dbReference type="PROSITE" id="PS51257">
    <property type="entry name" value="PROKAR_LIPOPROTEIN"/>
    <property type="match status" value="1"/>
</dbReference>
<keyword evidence="2" id="KW-0732">Signal</keyword>
<gene>
    <name evidence="3" type="ORF">QDX21_08180</name>
</gene>
<evidence type="ECO:0000313" key="4">
    <source>
        <dbReference type="Proteomes" id="UP001224674"/>
    </source>
</evidence>
<evidence type="ECO:0000256" key="1">
    <source>
        <dbReference type="SAM" id="MobiDB-lite"/>
    </source>
</evidence>
<feature type="region of interest" description="Disordered" evidence="1">
    <location>
        <begin position="60"/>
        <end position="81"/>
    </location>
</feature>
<name>A0AAJ6AFG2_9MICC</name>
<evidence type="ECO:0000256" key="2">
    <source>
        <dbReference type="SAM" id="SignalP"/>
    </source>
</evidence>
<organism evidence="3 4">
    <name type="scientific">Auritidibacter ignavus</name>
    <dbReference type="NCBI Taxonomy" id="678932"/>
    <lineage>
        <taxon>Bacteria</taxon>
        <taxon>Bacillati</taxon>
        <taxon>Actinomycetota</taxon>
        <taxon>Actinomycetes</taxon>
        <taxon>Micrococcales</taxon>
        <taxon>Micrococcaceae</taxon>
        <taxon>Auritidibacter</taxon>
    </lineage>
</organism>
<sequence length="152" mass="15963">MTRKITRSLMLIGLPLALAMSGCAVLEDTVDGVMGRGPGSPEPTPLSPSLSVTVEVESDSPVSGELSISIDGATDSQSVEEGSVDLPYSAVFDVPSDAPFPYRGSRVEVSAAQDASWIECRILMDEKVVASHRAEGSNARAVCERNLRLGPS</sequence>
<dbReference type="InterPro" id="IPR038468">
    <property type="entry name" value="MmpS_C"/>
</dbReference>
<dbReference type="GeneID" id="83696418"/>
<dbReference type="EMBL" id="CP122566">
    <property type="protein sequence ID" value="WGH92300.1"/>
    <property type="molecule type" value="Genomic_DNA"/>
</dbReference>
<evidence type="ECO:0000313" key="3">
    <source>
        <dbReference type="EMBL" id="WGH92300.1"/>
    </source>
</evidence>
<protein>
    <recommendedName>
        <fullName evidence="5">Lipoprotein</fullName>
    </recommendedName>
</protein>
<dbReference type="RefSeq" id="WP_110101263.1">
    <property type="nucleotide sequence ID" value="NZ_CP122561.1"/>
</dbReference>
<proteinExistence type="predicted"/>
<dbReference type="Proteomes" id="UP001224674">
    <property type="component" value="Chromosome"/>
</dbReference>
<feature type="signal peptide" evidence="2">
    <location>
        <begin position="1"/>
        <end position="26"/>
    </location>
</feature>
<accession>A0AAJ6AFG2</accession>
<keyword evidence="4" id="KW-1185">Reference proteome</keyword>
<evidence type="ECO:0008006" key="5">
    <source>
        <dbReference type="Google" id="ProtNLM"/>
    </source>
</evidence>